<feature type="compositionally biased region" description="Basic and acidic residues" evidence="1">
    <location>
        <begin position="670"/>
        <end position="683"/>
    </location>
</feature>
<dbReference type="Proteomes" id="UP000028837">
    <property type="component" value="Unassembled WGS sequence"/>
</dbReference>
<evidence type="ECO:0000256" key="1">
    <source>
        <dbReference type="SAM" id="MobiDB-lite"/>
    </source>
</evidence>
<dbReference type="EMBL" id="AHZU02001123">
    <property type="protein sequence ID" value="KFG36104.1"/>
    <property type="molecule type" value="Genomic_DNA"/>
</dbReference>
<feature type="compositionally biased region" description="Basic and acidic residues" evidence="1">
    <location>
        <begin position="32"/>
        <end position="47"/>
    </location>
</feature>
<name>A0A086JVD6_TOXGO</name>
<feature type="compositionally biased region" description="Basic and acidic residues" evidence="1">
    <location>
        <begin position="228"/>
        <end position="247"/>
    </location>
</feature>
<feature type="region of interest" description="Disordered" evidence="1">
    <location>
        <begin position="162"/>
        <end position="371"/>
    </location>
</feature>
<feature type="region of interest" description="Disordered" evidence="1">
    <location>
        <begin position="579"/>
        <end position="710"/>
    </location>
</feature>
<feature type="compositionally biased region" description="Low complexity" evidence="1">
    <location>
        <begin position="579"/>
        <end position="590"/>
    </location>
</feature>
<reference evidence="2 3" key="1">
    <citation type="submission" date="2014-02" db="EMBL/GenBank/DDBJ databases">
        <authorList>
            <person name="Sibley D."/>
            <person name="Venepally P."/>
            <person name="Karamycheva S."/>
            <person name="Hadjithomas M."/>
            <person name="Khan A."/>
            <person name="Brunk B."/>
            <person name="Roos D."/>
            <person name="Caler E."/>
            <person name="Lorenzi H."/>
        </authorList>
    </citation>
    <scope>NUCLEOTIDE SEQUENCE [LARGE SCALE GENOMIC DNA]</scope>
    <source>
        <strain evidence="2 3">GAB2-2007-GAL-DOM2</strain>
    </source>
</reference>
<sequence>MADKDSTPVAASVSAAADPHRPVADMAVSTDLPRHISGEMGDVHLRGEPVCSQTDDSLGSARGKKTTKTSQSALDRDTNRLTCEPTPSTLGEFGAQCETQSCHHDPEGGLAVQDNACGETQVTSSPEQHPVAKVEVLPVKEALADPTTANNSTEDLATFYVEGHGDSEDTQDTSTRGNKPTSLSNASESCRNAMSSGDRKSKSEDISADPHGVTKRTEKTTVFTKIWEQLEKRSQKNQCRDYNDHLDAPSNSEETSRVTRGLAPTGGTECTSVPTKEKGGEMNQPKLPSVSTGGPQDLQQPSQLGEHENDLDGADSERPSSAGVSKLRQIFEKHLPHPGKDFLMPLSPSSRKSRTTENVNEEPKPEPLWKQKQKARLAAAADVQTRVARAVDQPEKEDACSTMVKLSEDTEEHISAVCGPGVGALKEQFEKPRPPADKLTLSVVDHEVTAGCANIAKTKALLATIDIASRYGREYRPAKAHGTDGDHGDPGECDLPLWGDSEDCVSTKLPGTALHEAASEHEGQDWVHTSEHVEVSHHACSKIEALANAVGAAALNIGKAPPPNLIRRARHAPEVDAVQDVASSSAAQVSHEGESHAVEDQQREGALTVSGDPPEIEHDGGGRIGQEDLNVAPGTSPSETVLGVTHQTAEEEPSLPVPHAATEEQTDAGRVSRQESPLQDREASGAIETHQVPEGVERREETVPLEDEEQYEEALRLAPDDEEQQGELLIPVSGGAGGEVQSGEHHHELLSDDAMADSCKREEGYHGFAVDHDNHDVHSQVTDAAIEENEDLLAAEE</sequence>
<feature type="compositionally biased region" description="Polar residues" evidence="1">
    <location>
        <begin position="172"/>
        <end position="195"/>
    </location>
</feature>
<proteinExistence type="predicted"/>
<evidence type="ECO:0000313" key="3">
    <source>
        <dbReference type="Proteomes" id="UP000028837"/>
    </source>
</evidence>
<feature type="compositionally biased region" description="Polar residues" evidence="1">
    <location>
        <begin position="289"/>
        <end position="303"/>
    </location>
</feature>
<comment type="caution">
    <text evidence="2">The sequence shown here is derived from an EMBL/GenBank/DDBJ whole genome shotgun (WGS) entry which is preliminary data.</text>
</comment>
<protein>
    <submittedName>
        <fullName evidence="2">Uncharacterized protein</fullName>
    </submittedName>
</protein>
<dbReference type="OrthoDB" id="331264at2759"/>
<feature type="compositionally biased region" description="Basic and acidic residues" evidence="1">
    <location>
        <begin position="305"/>
        <end position="318"/>
    </location>
</feature>
<organism evidence="2 3">
    <name type="scientific">Toxoplasma gondii GAB2-2007-GAL-DOM2</name>
    <dbReference type="NCBI Taxonomy" id="1130820"/>
    <lineage>
        <taxon>Eukaryota</taxon>
        <taxon>Sar</taxon>
        <taxon>Alveolata</taxon>
        <taxon>Apicomplexa</taxon>
        <taxon>Conoidasida</taxon>
        <taxon>Coccidia</taxon>
        <taxon>Eucoccidiorida</taxon>
        <taxon>Eimeriorina</taxon>
        <taxon>Sarcocystidae</taxon>
        <taxon>Toxoplasma</taxon>
    </lineage>
</organism>
<feature type="compositionally biased region" description="Basic and acidic residues" evidence="1">
    <location>
        <begin position="329"/>
        <end position="340"/>
    </location>
</feature>
<dbReference type="VEuPathDB" id="ToxoDB:TGDOM2_215380"/>
<feature type="compositionally biased region" description="Basic and acidic residues" evidence="1">
    <location>
        <begin position="591"/>
        <end position="603"/>
    </location>
</feature>
<dbReference type="AlphaFoldDB" id="A0A086JVD6"/>
<gene>
    <name evidence="2" type="ORF">TGDOM2_215380</name>
</gene>
<accession>A0A086JVD6</accession>
<evidence type="ECO:0000313" key="2">
    <source>
        <dbReference type="EMBL" id="KFG36104.1"/>
    </source>
</evidence>
<feature type="region of interest" description="Disordered" evidence="1">
    <location>
        <begin position="1"/>
        <end position="82"/>
    </location>
</feature>